<feature type="transmembrane region" description="Helical" evidence="1">
    <location>
        <begin position="7"/>
        <end position="26"/>
    </location>
</feature>
<gene>
    <name evidence="2" type="ORF">DFP72DRAFT_622054</name>
</gene>
<evidence type="ECO:0000313" key="2">
    <source>
        <dbReference type="EMBL" id="KAF6746803.1"/>
    </source>
</evidence>
<keyword evidence="1" id="KW-1133">Transmembrane helix</keyword>
<name>A0A8H6HGX9_9AGAR</name>
<dbReference type="EMBL" id="JACGCI010000089">
    <property type="protein sequence ID" value="KAF6746803.1"/>
    <property type="molecule type" value="Genomic_DNA"/>
</dbReference>
<keyword evidence="3" id="KW-1185">Reference proteome</keyword>
<accession>A0A8H6HGX9</accession>
<keyword evidence="1" id="KW-0812">Transmembrane</keyword>
<evidence type="ECO:0000313" key="3">
    <source>
        <dbReference type="Proteomes" id="UP000521943"/>
    </source>
</evidence>
<reference evidence="2 3" key="1">
    <citation type="submission" date="2020-07" db="EMBL/GenBank/DDBJ databases">
        <title>Comparative genomics of pyrophilous fungi reveals a link between fire events and developmental genes.</title>
        <authorList>
            <consortium name="DOE Joint Genome Institute"/>
            <person name="Steindorff A.S."/>
            <person name="Carver A."/>
            <person name="Calhoun S."/>
            <person name="Stillman K."/>
            <person name="Liu H."/>
            <person name="Lipzen A."/>
            <person name="Pangilinan J."/>
            <person name="Labutti K."/>
            <person name="Bruns T.D."/>
            <person name="Grigoriev I.V."/>
        </authorList>
    </citation>
    <scope>NUCLEOTIDE SEQUENCE [LARGE SCALE GENOMIC DNA]</scope>
    <source>
        <strain evidence="2 3">CBS 144469</strain>
    </source>
</reference>
<protein>
    <submittedName>
        <fullName evidence="2">Uncharacterized protein</fullName>
    </submittedName>
</protein>
<comment type="caution">
    <text evidence="2">The sequence shown here is derived from an EMBL/GenBank/DDBJ whole genome shotgun (WGS) entry which is preliminary data.</text>
</comment>
<proteinExistence type="predicted"/>
<evidence type="ECO:0000256" key="1">
    <source>
        <dbReference type="SAM" id="Phobius"/>
    </source>
</evidence>
<keyword evidence="1" id="KW-0472">Membrane</keyword>
<sequence length="417" mass="47841">MIPRKQARAVVAGLTAVLALCLYVGWRRTGSQTPTYEAVANWVSSGHPNTPSTETRTPPSYNTSAPRILLVSALYPLGRAKHSHDDYKWWLGNFLSHITTDVYFFAPPVLEQTVQQARSVNRSKDAPFFMKLNTSYESAFSVPPLRGREEAYEEMHGKDREKNMHAPELYAIWNAKPFFLNEAAKEMKERWKREYDYVFWVDAGSFRIDHHYRDWPNPRTVEALFQTPAGPHPIFIPLANIPTYRYRSWQEDMGPIDEDISEGSFFGGSPDAIEWYASTFYAYHDHYLSMGILRREGPDIHQLHPPPLSGTVHHPLETRPPLRSQFWPPGRCGNEWFYYEFMLANVGRAAENGIFVGRVARRVAEWVQEWIFKGRGCALVDSMSVEKALVQRAFGSGWKRPQASAIWPGSKPDARTN</sequence>
<organism evidence="2 3">
    <name type="scientific">Ephemerocybe angulata</name>
    <dbReference type="NCBI Taxonomy" id="980116"/>
    <lineage>
        <taxon>Eukaryota</taxon>
        <taxon>Fungi</taxon>
        <taxon>Dikarya</taxon>
        <taxon>Basidiomycota</taxon>
        <taxon>Agaricomycotina</taxon>
        <taxon>Agaricomycetes</taxon>
        <taxon>Agaricomycetidae</taxon>
        <taxon>Agaricales</taxon>
        <taxon>Agaricineae</taxon>
        <taxon>Psathyrellaceae</taxon>
        <taxon>Ephemerocybe</taxon>
    </lineage>
</organism>
<dbReference type="Proteomes" id="UP000521943">
    <property type="component" value="Unassembled WGS sequence"/>
</dbReference>
<dbReference type="OrthoDB" id="411632at2759"/>
<dbReference type="AlphaFoldDB" id="A0A8H6HGX9"/>